<protein>
    <submittedName>
        <fullName evidence="1">Uncharacterized protein</fullName>
    </submittedName>
</protein>
<proteinExistence type="predicted"/>
<dbReference type="Proteomes" id="UP001177021">
    <property type="component" value="Unassembled WGS sequence"/>
</dbReference>
<keyword evidence="2" id="KW-1185">Reference proteome</keyword>
<reference evidence="1" key="1">
    <citation type="submission" date="2023-10" db="EMBL/GenBank/DDBJ databases">
        <authorList>
            <person name="Rodriguez Cubillos JULIANA M."/>
            <person name="De Vega J."/>
        </authorList>
    </citation>
    <scope>NUCLEOTIDE SEQUENCE</scope>
</reference>
<organism evidence="1 2">
    <name type="scientific">Trifolium pratense</name>
    <name type="common">Red clover</name>
    <dbReference type="NCBI Taxonomy" id="57577"/>
    <lineage>
        <taxon>Eukaryota</taxon>
        <taxon>Viridiplantae</taxon>
        <taxon>Streptophyta</taxon>
        <taxon>Embryophyta</taxon>
        <taxon>Tracheophyta</taxon>
        <taxon>Spermatophyta</taxon>
        <taxon>Magnoliopsida</taxon>
        <taxon>eudicotyledons</taxon>
        <taxon>Gunneridae</taxon>
        <taxon>Pentapetalae</taxon>
        <taxon>rosids</taxon>
        <taxon>fabids</taxon>
        <taxon>Fabales</taxon>
        <taxon>Fabaceae</taxon>
        <taxon>Papilionoideae</taxon>
        <taxon>50 kb inversion clade</taxon>
        <taxon>NPAAA clade</taxon>
        <taxon>Hologalegina</taxon>
        <taxon>IRL clade</taxon>
        <taxon>Trifolieae</taxon>
        <taxon>Trifolium</taxon>
    </lineage>
</organism>
<comment type="caution">
    <text evidence="1">The sequence shown here is derived from an EMBL/GenBank/DDBJ whole genome shotgun (WGS) entry which is preliminary data.</text>
</comment>
<dbReference type="EMBL" id="CASHSV030000001">
    <property type="protein sequence ID" value="CAJ2627607.1"/>
    <property type="molecule type" value="Genomic_DNA"/>
</dbReference>
<evidence type="ECO:0000313" key="1">
    <source>
        <dbReference type="EMBL" id="CAJ2627607.1"/>
    </source>
</evidence>
<sequence length="395" mass="45299">MVNRLRPFLNQIVGPFQSSFLPGKGTTDNAIIFQEAIHSMRKSKRKKGDMVFKIDLEKAYDNVRWDFLQFCLQRSGFPLITTKLIMFCVSSSSLTILWNGCRLPSFTPIRGLRQGDPLSPYLFVVCMECLSQAIIKAVDDGYWKPVRLSKNGPPLSHLFFADDVLLFSKATNSQALKIATILTRSASCSGLKVNITKSKVFFSPSTLQGKINTIVTNTSINRTHSLEKYIGFPMMHGRLQRRDFEFLEEKISQRLASWKHNFLNKAGRMTLVKSVLNSIPNYYMQVAWLPQSTCDSIDRMARNFLWKGTSNKGIHLVGWDKITKPKKLGGLGIRKAREANTYLLGKLVWSMHQNCDTLWVQVLRHKYLNDDMFLTITKKIWRYYMECYHEGSPGP</sequence>
<gene>
    <name evidence="1" type="ORF">MILVUS5_LOCUS14</name>
</gene>
<name>A0ACB0I6D7_TRIPR</name>
<accession>A0ACB0I6D7</accession>
<evidence type="ECO:0000313" key="2">
    <source>
        <dbReference type="Proteomes" id="UP001177021"/>
    </source>
</evidence>